<dbReference type="EMBL" id="BARU01038718">
    <property type="protein sequence ID" value="GAH87540.1"/>
    <property type="molecule type" value="Genomic_DNA"/>
</dbReference>
<proteinExistence type="predicted"/>
<dbReference type="AlphaFoldDB" id="X1K1K1"/>
<sequence length="98" mass="11334">TVQKKDSETTYNCEIFLRNTGVIRARDWAFKIIISKEFQIRLGGDKYTTMSPVGDGNVRMTIDRGGAQQVIYPQYEPRIHIIHNVRISNHDLIKLTQN</sequence>
<comment type="caution">
    <text evidence="1">The sequence shown here is derived from an EMBL/GenBank/DDBJ whole genome shotgun (WGS) entry which is preliminary data.</text>
</comment>
<accession>X1K1K1</accession>
<evidence type="ECO:0000313" key="1">
    <source>
        <dbReference type="EMBL" id="GAH87540.1"/>
    </source>
</evidence>
<gene>
    <name evidence="1" type="ORF">S03H2_60123</name>
</gene>
<feature type="non-terminal residue" evidence="1">
    <location>
        <position position="1"/>
    </location>
</feature>
<name>X1K1K1_9ZZZZ</name>
<protein>
    <submittedName>
        <fullName evidence="1">Uncharacterized protein</fullName>
    </submittedName>
</protein>
<organism evidence="1">
    <name type="scientific">marine sediment metagenome</name>
    <dbReference type="NCBI Taxonomy" id="412755"/>
    <lineage>
        <taxon>unclassified sequences</taxon>
        <taxon>metagenomes</taxon>
        <taxon>ecological metagenomes</taxon>
    </lineage>
</organism>
<reference evidence="1" key="1">
    <citation type="journal article" date="2014" name="Front. Microbiol.">
        <title>High frequency of phylogenetically diverse reductive dehalogenase-homologous genes in deep subseafloor sedimentary metagenomes.</title>
        <authorList>
            <person name="Kawai M."/>
            <person name="Futagami T."/>
            <person name="Toyoda A."/>
            <person name="Takaki Y."/>
            <person name="Nishi S."/>
            <person name="Hori S."/>
            <person name="Arai W."/>
            <person name="Tsubouchi T."/>
            <person name="Morono Y."/>
            <person name="Uchiyama I."/>
            <person name="Ito T."/>
            <person name="Fujiyama A."/>
            <person name="Inagaki F."/>
            <person name="Takami H."/>
        </authorList>
    </citation>
    <scope>NUCLEOTIDE SEQUENCE</scope>
    <source>
        <strain evidence="1">Expedition CK06-06</strain>
    </source>
</reference>